<organism evidence="3 4">
    <name type="scientific">Reticulomyxa filosa</name>
    <dbReference type="NCBI Taxonomy" id="46433"/>
    <lineage>
        <taxon>Eukaryota</taxon>
        <taxon>Sar</taxon>
        <taxon>Rhizaria</taxon>
        <taxon>Retaria</taxon>
        <taxon>Foraminifera</taxon>
        <taxon>Monothalamids</taxon>
        <taxon>Reticulomyxidae</taxon>
        <taxon>Reticulomyxa</taxon>
    </lineage>
</organism>
<dbReference type="EMBL" id="ASPP01021886">
    <property type="protein sequence ID" value="ETO11925.1"/>
    <property type="molecule type" value="Genomic_DNA"/>
</dbReference>
<feature type="compositionally biased region" description="Low complexity" evidence="2">
    <location>
        <begin position="96"/>
        <end position="118"/>
    </location>
</feature>
<gene>
    <name evidence="3" type="ORF">RFI_25451</name>
</gene>
<protein>
    <submittedName>
        <fullName evidence="3">Uncharacterized protein</fullName>
    </submittedName>
</protein>
<reference evidence="3 4" key="1">
    <citation type="journal article" date="2013" name="Curr. Biol.">
        <title>The Genome of the Foraminiferan Reticulomyxa filosa.</title>
        <authorList>
            <person name="Glockner G."/>
            <person name="Hulsmann N."/>
            <person name="Schleicher M."/>
            <person name="Noegel A.A."/>
            <person name="Eichinger L."/>
            <person name="Gallinger C."/>
            <person name="Pawlowski J."/>
            <person name="Sierra R."/>
            <person name="Euteneuer U."/>
            <person name="Pillet L."/>
            <person name="Moustafa A."/>
            <person name="Platzer M."/>
            <person name="Groth M."/>
            <person name="Szafranski K."/>
            <person name="Schliwa M."/>
        </authorList>
    </citation>
    <scope>NUCLEOTIDE SEQUENCE [LARGE SCALE GENOMIC DNA]</scope>
</reference>
<feature type="coiled-coil region" evidence="1">
    <location>
        <begin position="172"/>
        <end position="220"/>
    </location>
</feature>
<keyword evidence="1" id="KW-0175">Coiled coil</keyword>
<evidence type="ECO:0000313" key="3">
    <source>
        <dbReference type="EMBL" id="ETO11925.1"/>
    </source>
</evidence>
<dbReference type="Proteomes" id="UP000023152">
    <property type="component" value="Unassembled WGS sequence"/>
</dbReference>
<name>X6MFX3_RETFI</name>
<evidence type="ECO:0000313" key="4">
    <source>
        <dbReference type="Proteomes" id="UP000023152"/>
    </source>
</evidence>
<proteinExistence type="predicted"/>
<accession>X6MFX3</accession>
<evidence type="ECO:0000256" key="2">
    <source>
        <dbReference type="SAM" id="MobiDB-lite"/>
    </source>
</evidence>
<keyword evidence="4" id="KW-1185">Reference proteome</keyword>
<evidence type="ECO:0000256" key="1">
    <source>
        <dbReference type="SAM" id="Coils"/>
    </source>
</evidence>
<sequence length="228" mass="26232">MYELQKKKKKKCAMHLGLLDAMRKVLRKYKQLQHTYPHVREQLKAVSHMYELGSAERQINEFCGILCTQLNEYVVQMNQTSTNTPLGKEHSVNGSNNSGLHSTINNNNNNNNNNFLFNGNNNTTAKEAIIKSFANDIESAQKSRGGIHTCLKDMNKTFALKEEQWVDLLKKEVDIQLEIEKLKKQLEALQGTKNDLKKEKEEMKVAMNNLQLSLEQADRELNGIFFFI</sequence>
<dbReference type="AlphaFoldDB" id="X6MFX3"/>
<comment type="caution">
    <text evidence="3">The sequence shown here is derived from an EMBL/GenBank/DDBJ whole genome shotgun (WGS) entry which is preliminary data.</text>
</comment>
<feature type="region of interest" description="Disordered" evidence="2">
    <location>
        <begin position="84"/>
        <end position="118"/>
    </location>
</feature>